<dbReference type="KEGG" id="esa:ESA_00786"/>
<dbReference type="HOGENOM" id="CLU_3024487_0_0_6"/>
<proteinExistence type="predicted"/>
<organism evidence="1 2">
    <name type="scientific">Cronobacter sakazakii (strain ATCC BAA-894)</name>
    <name type="common">Enterobacter sakazakii</name>
    <dbReference type="NCBI Taxonomy" id="290339"/>
    <lineage>
        <taxon>Bacteria</taxon>
        <taxon>Pseudomonadati</taxon>
        <taxon>Pseudomonadota</taxon>
        <taxon>Gammaproteobacteria</taxon>
        <taxon>Enterobacterales</taxon>
        <taxon>Enterobacteriaceae</taxon>
        <taxon>Cronobacter</taxon>
    </lineage>
</organism>
<evidence type="ECO:0000313" key="2">
    <source>
        <dbReference type="Proteomes" id="UP000000260"/>
    </source>
</evidence>
<keyword evidence="2" id="KW-1185">Reference proteome</keyword>
<name>A7ML03_CROS8</name>
<dbReference type="Proteomes" id="UP000000260">
    <property type="component" value="Chromosome"/>
</dbReference>
<dbReference type="EMBL" id="CP000783">
    <property type="protein sequence ID" value="ABU76063.1"/>
    <property type="molecule type" value="Genomic_DNA"/>
</dbReference>
<gene>
    <name evidence="1" type="ordered locus">ESA_00786</name>
</gene>
<evidence type="ECO:0000313" key="1">
    <source>
        <dbReference type="EMBL" id="ABU76063.1"/>
    </source>
</evidence>
<dbReference type="AlphaFoldDB" id="A7ML03"/>
<reference evidence="1 2" key="1">
    <citation type="journal article" date="2010" name="PLoS ONE">
        <title>Genome sequence of Cronobacter sakazakii BAA-894 and comparative genomic hybridization analysis with other Cronobacter species.</title>
        <authorList>
            <person name="Kucerova E."/>
            <person name="Clifton S.W."/>
            <person name="Xia X.Q."/>
            <person name="Long F."/>
            <person name="Porwollik S."/>
            <person name="Fulton L."/>
            <person name="Fronick C."/>
            <person name="Minx P."/>
            <person name="Kyung K."/>
            <person name="Warren W."/>
            <person name="Fulton R."/>
            <person name="Feng D."/>
            <person name="Wollam A."/>
            <person name="Shah N."/>
            <person name="Bhonagiri V."/>
            <person name="Nash W.E."/>
            <person name="Hallsworth-Pepin K."/>
            <person name="Wilson R.K."/>
            <person name="McClelland M."/>
            <person name="Forsythe S.J."/>
        </authorList>
    </citation>
    <scope>NUCLEOTIDE SEQUENCE [LARGE SCALE GENOMIC DNA]</scope>
    <source>
        <strain evidence="1 2">ATCC BAA-894</strain>
    </source>
</reference>
<sequence>MKNGIIALTTTILWDKNAEIIPRKMIISGFSPAELACKQTGSNGCLSFLGARVLN</sequence>
<protein>
    <submittedName>
        <fullName evidence="1">Uncharacterized protein</fullName>
    </submittedName>
</protein>
<accession>A7ML03</accession>